<proteinExistence type="predicted"/>
<protein>
    <submittedName>
        <fullName evidence="2">Uncharacterized protein</fullName>
    </submittedName>
</protein>
<comment type="caution">
    <text evidence="2">The sequence shown here is derived from an EMBL/GenBank/DDBJ whole genome shotgun (WGS) entry which is preliminary data.</text>
</comment>
<sequence>MDTDKPFDKIQVRDETSQVGRILVRLRGYTPSIEERALLEDATRSMTWMIALGMTVGGMGGSAAARVLLTRSSGLNAPFGLARVVGGATGALAGCGVGATVAALGAARKLKALPDSFIARVVREEAAAFSSSSPSVATANGNRVAPFSTASIDSRFAQSASPRKYNKYGDLVSDEEN</sequence>
<dbReference type="Proteomes" id="UP001211907">
    <property type="component" value="Unassembled WGS sequence"/>
</dbReference>
<feature type="transmembrane region" description="Helical" evidence="1">
    <location>
        <begin position="46"/>
        <end position="69"/>
    </location>
</feature>
<evidence type="ECO:0000313" key="2">
    <source>
        <dbReference type="EMBL" id="KAJ3132368.1"/>
    </source>
</evidence>
<gene>
    <name evidence="2" type="ORF">HK100_005411</name>
</gene>
<accession>A0AAD5XGG1</accession>
<reference evidence="2" key="1">
    <citation type="submission" date="2020-05" db="EMBL/GenBank/DDBJ databases">
        <title>Phylogenomic resolution of chytrid fungi.</title>
        <authorList>
            <person name="Stajich J.E."/>
            <person name="Amses K."/>
            <person name="Simmons R."/>
            <person name="Seto K."/>
            <person name="Myers J."/>
            <person name="Bonds A."/>
            <person name="Quandt C.A."/>
            <person name="Barry K."/>
            <person name="Liu P."/>
            <person name="Grigoriev I."/>
            <person name="Longcore J.E."/>
            <person name="James T.Y."/>
        </authorList>
    </citation>
    <scope>NUCLEOTIDE SEQUENCE</scope>
    <source>
        <strain evidence="2">JEL0513</strain>
    </source>
</reference>
<keyword evidence="1" id="KW-1133">Transmembrane helix</keyword>
<organism evidence="2 3">
    <name type="scientific">Physocladia obscura</name>
    <dbReference type="NCBI Taxonomy" id="109957"/>
    <lineage>
        <taxon>Eukaryota</taxon>
        <taxon>Fungi</taxon>
        <taxon>Fungi incertae sedis</taxon>
        <taxon>Chytridiomycota</taxon>
        <taxon>Chytridiomycota incertae sedis</taxon>
        <taxon>Chytridiomycetes</taxon>
        <taxon>Chytridiales</taxon>
        <taxon>Chytriomycetaceae</taxon>
        <taxon>Physocladia</taxon>
    </lineage>
</organism>
<keyword evidence="3" id="KW-1185">Reference proteome</keyword>
<evidence type="ECO:0000313" key="3">
    <source>
        <dbReference type="Proteomes" id="UP001211907"/>
    </source>
</evidence>
<keyword evidence="1" id="KW-0472">Membrane</keyword>
<evidence type="ECO:0000256" key="1">
    <source>
        <dbReference type="SAM" id="Phobius"/>
    </source>
</evidence>
<feature type="transmembrane region" description="Helical" evidence="1">
    <location>
        <begin position="81"/>
        <end position="107"/>
    </location>
</feature>
<keyword evidence="1" id="KW-0812">Transmembrane</keyword>
<dbReference type="AlphaFoldDB" id="A0AAD5XGG1"/>
<name>A0AAD5XGG1_9FUNG</name>
<dbReference type="EMBL" id="JADGJH010000253">
    <property type="protein sequence ID" value="KAJ3132368.1"/>
    <property type="molecule type" value="Genomic_DNA"/>
</dbReference>